<dbReference type="PROSITE" id="PS00236">
    <property type="entry name" value="NEUROTR_ION_CHANNEL"/>
    <property type="match status" value="1"/>
</dbReference>
<organism evidence="20 21">
    <name type="scientific">Daphnia pulex</name>
    <name type="common">Water flea</name>
    <dbReference type="NCBI Taxonomy" id="6669"/>
    <lineage>
        <taxon>Eukaryota</taxon>
        <taxon>Metazoa</taxon>
        <taxon>Ecdysozoa</taxon>
        <taxon>Arthropoda</taxon>
        <taxon>Crustacea</taxon>
        <taxon>Branchiopoda</taxon>
        <taxon>Diplostraca</taxon>
        <taxon>Cladocera</taxon>
        <taxon>Anomopoda</taxon>
        <taxon>Daphniidae</taxon>
        <taxon>Daphnia</taxon>
    </lineage>
</organism>
<keyword evidence="8" id="KW-0472">Membrane</keyword>
<keyword evidence="11" id="KW-0869">Chloride channel</keyword>
<evidence type="ECO:0000256" key="17">
    <source>
        <dbReference type="ARBA" id="ARBA00061654"/>
    </source>
</evidence>
<dbReference type="GO" id="GO:1902476">
    <property type="term" value="P:chloride transmembrane transport"/>
    <property type="evidence" value="ECO:0000318"/>
    <property type="project" value="GO_Central"/>
</dbReference>
<evidence type="ECO:0000256" key="10">
    <source>
        <dbReference type="ARBA" id="ARBA00023170"/>
    </source>
</evidence>
<evidence type="ECO:0000256" key="5">
    <source>
        <dbReference type="ARBA" id="ARBA00022989"/>
    </source>
</evidence>
<keyword evidence="6" id="KW-0770">Synapse</keyword>
<dbReference type="InterPro" id="IPR006202">
    <property type="entry name" value="Neur_chan_lig-bd"/>
</dbReference>
<keyword evidence="3" id="KW-0812">Transmembrane</keyword>
<sequence>MKGNQQQNINFREKEKQILDRILGTQYYDRRIRPAGANGTEGPAVVDVNLMFRSFPTISDNKMEYSTTITFREEWLDERLKFDDFRGKLKYLTLTDPDKVWMPDLFFSNEREGHFHNIIVPNVYVRIFPNGNVLYSIRISLTLSCPMNLKLYPLDRQMCSLLMISYGWTTEDLVFQWRKGDPVQVAKNMHLPRFMLERYEADYCHSVTNTGKSACQIQSRISFEFNILFQYRFPWWGR</sequence>
<keyword evidence="12" id="KW-0868">Chloride</keyword>
<dbReference type="STRING" id="6669.E9H8S5"/>
<evidence type="ECO:0000256" key="7">
    <source>
        <dbReference type="ARBA" id="ARBA00023065"/>
    </source>
</evidence>
<dbReference type="PhylomeDB" id="E9H8S5"/>
<dbReference type="GO" id="GO:0008068">
    <property type="term" value="F:extracellularly glutamate-gated chloride channel activity"/>
    <property type="evidence" value="ECO:0007669"/>
    <property type="project" value="UniProtKB-ARBA"/>
</dbReference>
<evidence type="ECO:0000256" key="1">
    <source>
        <dbReference type="ARBA" id="ARBA00022448"/>
    </source>
</evidence>
<keyword evidence="21" id="KW-1185">Reference proteome</keyword>
<keyword evidence="9" id="KW-1015">Disulfide bond</keyword>
<dbReference type="InterPro" id="IPR006201">
    <property type="entry name" value="Neur_channel"/>
</dbReference>
<comment type="similarity">
    <text evidence="17">Belongs to the ligand-gated ion channel (TC 1.A.9) family. Glutamate-gated chloride channel (TC 1.A.9.4) subfamily.</text>
</comment>
<keyword evidence="14" id="KW-1071">Ligand-gated ion channel</keyword>
<dbReference type="Gene3D" id="2.70.170.10">
    <property type="entry name" value="Neurotransmitter-gated ion-channel ligand-binding domain"/>
    <property type="match status" value="1"/>
</dbReference>
<dbReference type="InParanoid" id="E9H8S5"/>
<dbReference type="FunFam" id="2.70.170.10:FF:000022">
    <property type="entry name" value="glutamate-gated chloride channel isoform X1"/>
    <property type="match status" value="1"/>
</dbReference>
<dbReference type="KEGG" id="dpx:DAPPUDRAFT_59577"/>
<evidence type="ECO:0000313" key="21">
    <source>
        <dbReference type="Proteomes" id="UP000000305"/>
    </source>
</evidence>
<evidence type="ECO:0000256" key="12">
    <source>
        <dbReference type="ARBA" id="ARBA00023214"/>
    </source>
</evidence>
<dbReference type="GO" id="GO:0034707">
    <property type="term" value="C:chloride channel complex"/>
    <property type="evidence" value="ECO:0007669"/>
    <property type="project" value="UniProtKB-KW"/>
</dbReference>
<dbReference type="Proteomes" id="UP000000305">
    <property type="component" value="Unassembled WGS sequence"/>
</dbReference>
<evidence type="ECO:0000256" key="8">
    <source>
        <dbReference type="ARBA" id="ARBA00023136"/>
    </source>
</evidence>
<dbReference type="OMA" id="TSSTCYQ"/>
<keyword evidence="1 18" id="KW-0813">Transport</keyword>
<dbReference type="Pfam" id="PF02931">
    <property type="entry name" value="Neur_chan_LBD"/>
    <property type="match status" value="1"/>
</dbReference>
<dbReference type="HOGENOM" id="CLU_010920_3_3_1"/>
<name>E9H8S5_DAPPU</name>
<evidence type="ECO:0000256" key="11">
    <source>
        <dbReference type="ARBA" id="ARBA00023173"/>
    </source>
</evidence>
<evidence type="ECO:0000256" key="4">
    <source>
        <dbReference type="ARBA" id="ARBA00022729"/>
    </source>
</evidence>
<evidence type="ECO:0000256" key="15">
    <source>
        <dbReference type="ARBA" id="ARBA00023303"/>
    </source>
</evidence>
<dbReference type="InterPro" id="IPR018000">
    <property type="entry name" value="Neurotransmitter_ion_chnl_CS"/>
</dbReference>
<evidence type="ECO:0000256" key="18">
    <source>
        <dbReference type="RuleBase" id="RU000687"/>
    </source>
</evidence>
<evidence type="ECO:0000256" key="3">
    <source>
        <dbReference type="ARBA" id="ARBA00022692"/>
    </source>
</evidence>
<dbReference type="PRINTS" id="PR00252">
    <property type="entry name" value="NRIONCHANNEL"/>
</dbReference>
<evidence type="ECO:0000256" key="16">
    <source>
        <dbReference type="ARBA" id="ARBA00034104"/>
    </source>
</evidence>
<dbReference type="PANTHER" id="PTHR18945">
    <property type="entry name" value="NEUROTRANSMITTER GATED ION CHANNEL"/>
    <property type="match status" value="1"/>
</dbReference>
<dbReference type="GO" id="GO:0045211">
    <property type="term" value="C:postsynaptic membrane"/>
    <property type="evidence" value="ECO:0007669"/>
    <property type="project" value="UniProtKB-SubCell"/>
</dbReference>
<evidence type="ECO:0000256" key="2">
    <source>
        <dbReference type="ARBA" id="ARBA00022475"/>
    </source>
</evidence>
<accession>E9H8S5</accession>
<dbReference type="eggNOG" id="KOG3644">
    <property type="taxonomic scope" value="Eukaryota"/>
</dbReference>
<keyword evidence="10" id="KW-0675">Receptor</keyword>
<evidence type="ECO:0000256" key="13">
    <source>
        <dbReference type="ARBA" id="ARBA00023257"/>
    </source>
</evidence>
<evidence type="ECO:0000256" key="14">
    <source>
        <dbReference type="ARBA" id="ARBA00023286"/>
    </source>
</evidence>
<dbReference type="InterPro" id="IPR036734">
    <property type="entry name" value="Neur_chan_lig-bd_sf"/>
</dbReference>
<dbReference type="GO" id="GO:0005231">
    <property type="term" value="F:excitatory extracellular ligand-gated monoatomic ion channel activity"/>
    <property type="evidence" value="ECO:0000318"/>
    <property type="project" value="GO_Central"/>
</dbReference>
<keyword evidence="4" id="KW-0732">Signal</keyword>
<proteinExistence type="inferred from homology"/>
<dbReference type="OrthoDB" id="442503at2759"/>
<dbReference type="EMBL" id="GL732605">
    <property type="protein sequence ID" value="EFX71863.1"/>
    <property type="molecule type" value="Genomic_DNA"/>
</dbReference>
<evidence type="ECO:0000256" key="9">
    <source>
        <dbReference type="ARBA" id="ARBA00023157"/>
    </source>
</evidence>
<dbReference type="GO" id="GO:0004888">
    <property type="term" value="F:transmembrane signaling receptor activity"/>
    <property type="evidence" value="ECO:0007669"/>
    <property type="project" value="InterPro"/>
</dbReference>
<comment type="subcellular location">
    <subcellularLocation>
        <location evidence="16">Postsynaptic cell membrane</location>
        <topology evidence="16">Multi-pass membrane protein</topology>
    </subcellularLocation>
</comment>
<evidence type="ECO:0000259" key="19">
    <source>
        <dbReference type="Pfam" id="PF02931"/>
    </source>
</evidence>
<feature type="domain" description="Neurotransmitter-gated ion-channel ligand-binding" evidence="19">
    <location>
        <begin position="15"/>
        <end position="227"/>
    </location>
</feature>
<keyword evidence="15 18" id="KW-0407">Ion channel</keyword>
<dbReference type="CDD" id="cd18993">
    <property type="entry name" value="LGIC_ECD_GluCl"/>
    <property type="match status" value="1"/>
</dbReference>
<gene>
    <name evidence="20" type="ORF">DAPPUDRAFT_59577</name>
</gene>
<protein>
    <recommendedName>
        <fullName evidence="19">Neurotransmitter-gated ion-channel ligand-binding domain-containing protein</fullName>
    </recommendedName>
</protein>
<reference evidence="20 21" key="1">
    <citation type="journal article" date="2011" name="Science">
        <title>The ecoresponsive genome of Daphnia pulex.</title>
        <authorList>
            <person name="Colbourne J.K."/>
            <person name="Pfrender M.E."/>
            <person name="Gilbert D."/>
            <person name="Thomas W.K."/>
            <person name="Tucker A."/>
            <person name="Oakley T.H."/>
            <person name="Tokishita S."/>
            <person name="Aerts A."/>
            <person name="Arnold G.J."/>
            <person name="Basu M.K."/>
            <person name="Bauer D.J."/>
            <person name="Caceres C.E."/>
            <person name="Carmel L."/>
            <person name="Casola C."/>
            <person name="Choi J.H."/>
            <person name="Detter J.C."/>
            <person name="Dong Q."/>
            <person name="Dusheyko S."/>
            <person name="Eads B.D."/>
            <person name="Frohlich T."/>
            <person name="Geiler-Samerotte K.A."/>
            <person name="Gerlach D."/>
            <person name="Hatcher P."/>
            <person name="Jogdeo S."/>
            <person name="Krijgsveld J."/>
            <person name="Kriventseva E.V."/>
            <person name="Kultz D."/>
            <person name="Laforsch C."/>
            <person name="Lindquist E."/>
            <person name="Lopez J."/>
            <person name="Manak J.R."/>
            <person name="Muller J."/>
            <person name="Pangilinan J."/>
            <person name="Patwardhan R.P."/>
            <person name="Pitluck S."/>
            <person name="Pritham E.J."/>
            <person name="Rechtsteiner A."/>
            <person name="Rho M."/>
            <person name="Rogozin I.B."/>
            <person name="Sakarya O."/>
            <person name="Salamov A."/>
            <person name="Schaack S."/>
            <person name="Shapiro H."/>
            <person name="Shiga Y."/>
            <person name="Skalitzky C."/>
            <person name="Smith Z."/>
            <person name="Souvorov A."/>
            <person name="Sung W."/>
            <person name="Tang Z."/>
            <person name="Tsuchiya D."/>
            <person name="Tu H."/>
            <person name="Vos H."/>
            <person name="Wang M."/>
            <person name="Wolf Y.I."/>
            <person name="Yamagata H."/>
            <person name="Yamada T."/>
            <person name="Ye Y."/>
            <person name="Shaw J.R."/>
            <person name="Andrews J."/>
            <person name="Crease T.J."/>
            <person name="Tang H."/>
            <person name="Lucas S.M."/>
            <person name="Robertson H.M."/>
            <person name="Bork P."/>
            <person name="Koonin E.V."/>
            <person name="Zdobnov E.M."/>
            <person name="Grigoriev I.V."/>
            <person name="Lynch M."/>
            <person name="Boore J.L."/>
        </authorList>
    </citation>
    <scope>NUCLEOTIDE SEQUENCE [LARGE SCALE GENOMIC DNA]</scope>
</reference>
<dbReference type="AlphaFoldDB" id="E9H8S5"/>
<keyword evidence="2" id="KW-1003">Cell membrane</keyword>
<evidence type="ECO:0000313" key="20">
    <source>
        <dbReference type="EMBL" id="EFX71863.1"/>
    </source>
</evidence>
<dbReference type="SUPFAM" id="SSF63712">
    <property type="entry name" value="Nicotinic receptor ligand binding domain-like"/>
    <property type="match status" value="1"/>
</dbReference>
<keyword evidence="7 18" id="KW-0406">Ion transport</keyword>
<evidence type="ECO:0000256" key="6">
    <source>
        <dbReference type="ARBA" id="ARBA00023018"/>
    </source>
</evidence>
<keyword evidence="5" id="KW-1133">Transmembrane helix</keyword>
<keyword evidence="13" id="KW-0628">Postsynaptic cell membrane</keyword>